<reference evidence="1" key="1">
    <citation type="submission" date="2021-06" db="EMBL/GenBank/DDBJ databases">
        <authorList>
            <person name="Kallberg Y."/>
            <person name="Tangrot J."/>
            <person name="Rosling A."/>
        </authorList>
    </citation>
    <scope>NUCLEOTIDE SEQUENCE</scope>
    <source>
        <strain evidence="1">CL356</strain>
    </source>
</reference>
<gene>
    <name evidence="1" type="ORF">ACOLOM_LOCUS12230</name>
</gene>
<accession>A0ACA9Q8K7</accession>
<feature type="non-terminal residue" evidence="1">
    <location>
        <position position="1"/>
    </location>
</feature>
<evidence type="ECO:0000313" key="1">
    <source>
        <dbReference type="EMBL" id="CAG8742038.1"/>
    </source>
</evidence>
<comment type="caution">
    <text evidence="1">The sequence shown here is derived from an EMBL/GenBank/DDBJ whole genome shotgun (WGS) entry which is preliminary data.</text>
</comment>
<protein>
    <submittedName>
        <fullName evidence="1">14793_t:CDS:1</fullName>
    </submittedName>
</protein>
<evidence type="ECO:0000313" key="2">
    <source>
        <dbReference type="Proteomes" id="UP000789525"/>
    </source>
</evidence>
<name>A0ACA9Q8K7_9GLOM</name>
<dbReference type="Proteomes" id="UP000789525">
    <property type="component" value="Unassembled WGS sequence"/>
</dbReference>
<organism evidence="1 2">
    <name type="scientific">Acaulospora colombiana</name>
    <dbReference type="NCBI Taxonomy" id="27376"/>
    <lineage>
        <taxon>Eukaryota</taxon>
        <taxon>Fungi</taxon>
        <taxon>Fungi incertae sedis</taxon>
        <taxon>Mucoromycota</taxon>
        <taxon>Glomeromycotina</taxon>
        <taxon>Glomeromycetes</taxon>
        <taxon>Diversisporales</taxon>
        <taxon>Acaulosporaceae</taxon>
        <taxon>Acaulospora</taxon>
    </lineage>
</organism>
<keyword evidence="2" id="KW-1185">Reference proteome</keyword>
<proteinExistence type="predicted"/>
<dbReference type="EMBL" id="CAJVPT010048407">
    <property type="protein sequence ID" value="CAG8742038.1"/>
    <property type="molecule type" value="Genomic_DNA"/>
</dbReference>
<sequence>GGPNDIMVPAAGLVVGDNDGWWWLGPYNLNCTTFGHQPRRTPCVSPTMLTTQLISSLSFLTILWTTCLAAGDNFLVAPGGARSSSSTGDNAQRVLEHHPVQNTDCPIETTLCNYETVESVNDDLFDVLHQLVQTPFFRYYKVDLYKDCPFWDDVDKCASRDCVIQAVDEVKRVYVDQSEESTDPST</sequence>
<feature type="non-terminal residue" evidence="1">
    <location>
        <position position="186"/>
    </location>
</feature>